<dbReference type="InterPro" id="IPR004839">
    <property type="entry name" value="Aminotransferase_I/II_large"/>
</dbReference>
<reference evidence="4" key="1">
    <citation type="journal article" date="2020" name="Stud. Mycol.">
        <title>101 Dothideomycetes genomes: a test case for predicting lifestyles and emergence of pathogens.</title>
        <authorList>
            <person name="Haridas S."/>
            <person name="Albert R."/>
            <person name="Binder M."/>
            <person name="Bloem J."/>
            <person name="Labutti K."/>
            <person name="Salamov A."/>
            <person name="Andreopoulos B."/>
            <person name="Baker S."/>
            <person name="Barry K."/>
            <person name="Bills G."/>
            <person name="Bluhm B."/>
            <person name="Cannon C."/>
            <person name="Castanera R."/>
            <person name="Culley D."/>
            <person name="Daum C."/>
            <person name="Ezra D."/>
            <person name="Gonzalez J."/>
            <person name="Henrissat B."/>
            <person name="Kuo A."/>
            <person name="Liang C."/>
            <person name="Lipzen A."/>
            <person name="Lutzoni F."/>
            <person name="Magnuson J."/>
            <person name="Mondo S."/>
            <person name="Nolan M."/>
            <person name="Ohm R."/>
            <person name="Pangilinan J."/>
            <person name="Park H.-J."/>
            <person name="Ramirez L."/>
            <person name="Alfaro M."/>
            <person name="Sun H."/>
            <person name="Tritt A."/>
            <person name="Yoshinaga Y."/>
            <person name="Zwiers L.-H."/>
            <person name="Turgeon B."/>
            <person name="Goodwin S."/>
            <person name="Spatafora J."/>
            <person name="Crous P."/>
            <person name="Grigoriev I."/>
        </authorList>
    </citation>
    <scope>NUCLEOTIDE SEQUENCE</scope>
    <source>
        <strain evidence="4">CBS 175.79</strain>
    </source>
</reference>
<dbReference type="InterPro" id="IPR050478">
    <property type="entry name" value="Ethylene_sulfur-biosynth"/>
</dbReference>
<proteinExistence type="predicted"/>
<dbReference type="AlphaFoldDB" id="A0A6A5Y3M3"/>
<evidence type="ECO:0000313" key="4">
    <source>
        <dbReference type="EMBL" id="KAF2019461.1"/>
    </source>
</evidence>
<keyword evidence="4" id="KW-0808">Transferase</keyword>
<evidence type="ECO:0000259" key="3">
    <source>
        <dbReference type="Pfam" id="PF00155"/>
    </source>
</evidence>
<dbReference type="Gene3D" id="3.40.640.10">
    <property type="entry name" value="Type I PLP-dependent aspartate aminotransferase-like (Major domain)"/>
    <property type="match status" value="1"/>
</dbReference>
<feature type="compositionally biased region" description="Polar residues" evidence="2">
    <location>
        <begin position="12"/>
        <end position="26"/>
    </location>
</feature>
<dbReference type="Gene3D" id="3.90.1150.10">
    <property type="entry name" value="Aspartate Aminotransferase, domain 1"/>
    <property type="match status" value="1"/>
</dbReference>
<keyword evidence="5" id="KW-1185">Reference proteome</keyword>
<evidence type="ECO:0000256" key="1">
    <source>
        <dbReference type="ARBA" id="ARBA00022898"/>
    </source>
</evidence>
<organism evidence="4 5">
    <name type="scientific">Aaosphaeria arxii CBS 175.79</name>
    <dbReference type="NCBI Taxonomy" id="1450172"/>
    <lineage>
        <taxon>Eukaryota</taxon>
        <taxon>Fungi</taxon>
        <taxon>Dikarya</taxon>
        <taxon>Ascomycota</taxon>
        <taxon>Pezizomycotina</taxon>
        <taxon>Dothideomycetes</taxon>
        <taxon>Pleosporomycetidae</taxon>
        <taxon>Pleosporales</taxon>
        <taxon>Pleosporales incertae sedis</taxon>
        <taxon>Aaosphaeria</taxon>
    </lineage>
</organism>
<protein>
    <submittedName>
        <fullName evidence="4">PLP-dependent transferase</fullName>
    </submittedName>
</protein>
<dbReference type="InterPro" id="IPR015421">
    <property type="entry name" value="PyrdxlP-dep_Trfase_major"/>
</dbReference>
<dbReference type="RefSeq" id="XP_033387800.1">
    <property type="nucleotide sequence ID" value="XM_033533642.1"/>
</dbReference>
<name>A0A6A5Y3M3_9PLEO</name>
<feature type="domain" description="Aminotransferase class I/classII large" evidence="3">
    <location>
        <begin position="81"/>
        <end position="441"/>
    </location>
</feature>
<dbReference type="GO" id="GO:0006520">
    <property type="term" value="P:amino acid metabolic process"/>
    <property type="evidence" value="ECO:0007669"/>
    <property type="project" value="TreeGrafter"/>
</dbReference>
<dbReference type="PANTHER" id="PTHR43795">
    <property type="entry name" value="BIFUNCTIONAL ASPARTATE AMINOTRANSFERASE AND GLUTAMATE/ASPARTATE-PREPHENATE AMINOTRANSFERASE-RELATED"/>
    <property type="match status" value="1"/>
</dbReference>
<dbReference type="CDD" id="cd00609">
    <property type="entry name" value="AAT_like"/>
    <property type="match status" value="1"/>
</dbReference>
<evidence type="ECO:0000313" key="5">
    <source>
        <dbReference type="Proteomes" id="UP000799778"/>
    </source>
</evidence>
<dbReference type="SUPFAM" id="SSF53383">
    <property type="entry name" value="PLP-dependent transferases"/>
    <property type="match status" value="1"/>
</dbReference>
<dbReference type="PANTHER" id="PTHR43795:SF63">
    <property type="entry name" value="PUTATIVE (AFU_ORTHOLOGUE AFUA_4G00630)-RELATED"/>
    <property type="match status" value="1"/>
</dbReference>
<dbReference type="GO" id="GO:0008483">
    <property type="term" value="F:transaminase activity"/>
    <property type="evidence" value="ECO:0007669"/>
    <property type="project" value="TreeGrafter"/>
</dbReference>
<feature type="region of interest" description="Disordered" evidence="2">
    <location>
        <begin position="1"/>
        <end position="26"/>
    </location>
</feature>
<dbReference type="InterPro" id="IPR015424">
    <property type="entry name" value="PyrdxlP-dep_Trfase"/>
</dbReference>
<dbReference type="GO" id="GO:0030170">
    <property type="term" value="F:pyridoxal phosphate binding"/>
    <property type="evidence" value="ECO:0007669"/>
    <property type="project" value="InterPro"/>
</dbReference>
<dbReference type="Proteomes" id="UP000799778">
    <property type="component" value="Unassembled WGS sequence"/>
</dbReference>
<dbReference type="Pfam" id="PF00155">
    <property type="entry name" value="Aminotran_1_2"/>
    <property type="match status" value="1"/>
</dbReference>
<accession>A0A6A5Y3M3</accession>
<gene>
    <name evidence="4" type="ORF">BU24DRAFT_489426</name>
</gene>
<keyword evidence="1" id="KW-0663">Pyridoxal phosphate</keyword>
<evidence type="ECO:0000256" key="2">
    <source>
        <dbReference type="SAM" id="MobiDB-lite"/>
    </source>
</evidence>
<dbReference type="OrthoDB" id="7042322at2759"/>
<dbReference type="GeneID" id="54291039"/>
<dbReference type="EMBL" id="ML978067">
    <property type="protein sequence ID" value="KAF2019461.1"/>
    <property type="molecule type" value="Genomic_DNA"/>
</dbReference>
<sequence length="446" mass="49386">MTSEIPIRTKPTGLSTRGASASESGSNDIPTLWEVCANLWDPNTNPEGYVSLGCAENALMHGELRDFINEKNLVDTNARAFTYGDGPFGSIPVRKALAKFFTERFGAFTPVDADQIVVTNGVTASIEHVAWALANPGEGILLGRPYYRAFLPDITQRPNVNVVPVSFGDVNPLSTDCVRKYEEALLESNKQGVKVRALMLCHPHNPLGRCYPRETIISLMKLCQKYQIHLVSDEIYSLTVWKNTVDHFEKEPVGFESVLSIDLDGIIDPGLIHVLWGTSKDFGANGIRLSAIISQSNPRFLAACRSPSLMSAPSSLAENAVTHILNDEKFLDFYIKTNQERISKAYAFAVKMLNQYDIPYAPNANAAFFLFINLSKKLQEKHPESVVDGEPHASTALVYKLLLAKQVYVVSGDEAGAEEPGWFRLVFTQPEELVEECIKRIAEAMK</sequence>
<dbReference type="InterPro" id="IPR015422">
    <property type="entry name" value="PyrdxlP-dep_Trfase_small"/>
</dbReference>
<dbReference type="PRINTS" id="PR00753">
    <property type="entry name" value="ACCSYNTHASE"/>
</dbReference>